<name>X0Z6J9_9ZZZZ</name>
<feature type="transmembrane region" description="Helical" evidence="1">
    <location>
        <begin position="6"/>
        <end position="23"/>
    </location>
</feature>
<protein>
    <submittedName>
        <fullName evidence="2">Uncharacterized protein</fullName>
    </submittedName>
</protein>
<feature type="transmembrane region" description="Helical" evidence="1">
    <location>
        <begin position="43"/>
        <end position="60"/>
    </location>
</feature>
<feature type="transmembrane region" description="Helical" evidence="1">
    <location>
        <begin position="156"/>
        <end position="173"/>
    </location>
</feature>
<dbReference type="AlphaFoldDB" id="X0Z6J9"/>
<organism evidence="2">
    <name type="scientific">marine sediment metagenome</name>
    <dbReference type="NCBI Taxonomy" id="412755"/>
    <lineage>
        <taxon>unclassified sequences</taxon>
        <taxon>metagenomes</taxon>
        <taxon>ecological metagenomes</taxon>
    </lineage>
</organism>
<feature type="transmembrane region" description="Helical" evidence="1">
    <location>
        <begin position="126"/>
        <end position="150"/>
    </location>
</feature>
<reference evidence="2" key="1">
    <citation type="journal article" date="2014" name="Front. Microbiol.">
        <title>High frequency of phylogenetically diverse reductive dehalogenase-homologous genes in deep subseafloor sedimentary metagenomes.</title>
        <authorList>
            <person name="Kawai M."/>
            <person name="Futagami T."/>
            <person name="Toyoda A."/>
            <person name="Takaki Y."/>
            <person name="Nishi S."/>
            <person name="Hori S."/>
            <person name="Arai W."/>
            <person name="Tsubouchi T."/>
            <person name="Morono Y."/>
            <person name="Uchiyama I."/>
            <person name="Ito T."/>
            <person name="Fujiyama A."/>
            <person name="Inagaki F."/>
            <person name="Takami H."/>
        </authorList>
    </citation>
    <scope>NUCLEOTIDE SEQUENCE</scope>
    <source>
        <strain evidence="2">Expedition CK06-06</strain>
    </source>
</reference>
<dbReference type="EMBL" id="BART01008422">
    <property type="protein sequence ID" value="GAG54057.1"/>
    <property type="molecule type" value="Genomic_DNA"/>
</dbReference>
<gene>
    <name evidence="2" type="ORF">S01H4_18948</name>
</gene>
<evidence type="ECO:0000313" key="2">
    <source>
        <dbReference type="EMBL" id="GAG54057.1"/>
    </source>
</evidence>
<evidence type="ECO:0000256" key="1">
    <source>
        <dbReference type="SAM" id="Phobius"/>
    </source>
</evidence>
<sequence length="174" mass="20174">MNNHIDGMITWILGIALIIFVLIKRFGKDGRVEGYPLGMPRGTVRAIITLMIVSFPFNYIPPFNFISGEIQIPSEIINTIFILVAFYFEARKGEDNRLKTIGEIIATSEISEEKRRTKKPLYLPKYTVRIFLMILLVVFYLIDIFIQHISLELKNTLIDILVIAILYFSYHIVF</sequence>
<keyword evidence="1" id="KW-1133">Transmembrane helix</keyword>
<comment type="caution">
    <text evidence="2">The sequence shown here is derived from an EMBL/GenBank/DDBJ whole genome shotgun (WGS) entry which is preliminary data.</text>
</comment>
<keyword evidence="1" id="KW-0812">Transmembrane</keyword>
<accession>X0Z6J9</accession>
<proteinExistence type="predicted"/>
<keyword evidence="1" id="KW-0472">Membrane</keyword>
<feature type="transmembrane region" description="Helical" evidence="1">
    <location>
        <begin position="72"/>
        <end position="90"/>
    </location>
</feature>